<protein>
    <submittedName>
        <fullName evidence="1">Uncharacterized protein</fullName>
    </submittedName>
</protein>
<name>A0A540LXQ9_MALBA</name>
<dbReference type="AlphaFoldDB" id="A0A540LXQ9"/>
<dbReference type="EMBL" id="VIEB01000431">
    <property type="protein sequence ID" value="TQD91109.1"/>
    <property type="molecule type" value="Genomic_DNA"/>
</dbReference>
<evidence type="ECO:0000313" key="2">
    <source>
        <dbReference type="Proteomes" id="UP000315295"/>
    </source>
</evidence>
<reference evidence="1 2" key="1">
    <citation type="journal article" date="2019" name="G3 (Bethesda)">
        <title>Sequencing of a Wild Apple (Malus baccata) Genome Unravels the Differences Between Cultivated and Wild Apple Species Regarding Disease Resistance and Cold Tolerance.</title>
        <authorList>
            <person name="Chen X."/>
        </authorList>
    </citation>
    <scope>NUCLEOTIDE SEQUENCE [LARGE SCALE GENOMIC DNA]</scope>
    <source>
        <strain evidence="2">cv. Shandingzi</strain>
        <tissue evidence="1">Leaves</tissue>
    </source>
</reference>
<organism evidence="1 2">
    <name type="scientific">Malus baccata</name>
    <name type="common">Siberian crab apple</name>
    <name type="synonym">Pyrus baccata</name>
    <dbReference type="NCBI Taxonomy" id="106549"/>
    <lineage>
        <taxon>Eukaryota</taxon>
        <taxon>Viridiplantae</taxon>
        <taxon>Streptophyta</taxon>
        <taxon>Embryophyta</taxon>
        <taxon>Tracheophyta</taxon>
        <taxon>Spermatophyta</taxon>
        <taxon>Magnoliopsida</taxon>
        <taxon>eudicotyledons</taxon>
        <taxon>Gunneridae</taxon>
        <taxon>Pentapetalae</taxon>
        <taxon>rosids</taxon>
        <taxon>fabids</taxon>
        <taxon>Rosales</taxon>
        <taxon>Rosaceae</taxon>
        <taxon>Amygdaloideae</taxon>
        <taxon>Maleae</taxon>
        <taxon>Malus</taxon>
    </lineage>
</organism>
<dbReference type="Proteomes" id="UP000315295">
    <property type="component" value="Unassembled WGS sequence"/>
</dbReference>
<proteinExistence type="predicted"/>
<evidence type="ECO:0000313" key="1">
    <source>
        <dbReference type="EMBL" id="TQD91109.1"/>
    </source>
</evidence>
<sequence length="135" mass="14926">MIQTRDQTIVFLLSNKSAKIFTAGHHELLNSAISRLHQSCPPQPCQAPSSAIRNPCCHKLAASTSNPHSCIIINLIAAMESTVERGIGVGGEKMEERRWAEEESIAMAWRLANIGEEKFCLVLGLMGLVCVWLRR</sequence>
<gene>
    <name evidence="1" type="ORF">C1H46_023284</name>
</gene>
<comment type="caution">
    <text evidence="1">The sequence shown here is derived from an EMBL/GenBank/DDBJ whole genome shotgun (WGS) entry which is preliminary data.</text>
</comment>
<keyword evidence="2" id="KW-1185">Reference proteome</keyword>
<accession>A0A540LXQ9</accession>